<dbReference type="GO" id="GO:0000725">
    <property type="term" value="P:recombinational repair"/>
    <property type="evidence" value="ECO:0007669"/>
    <property type="project" value="TreeGrafter"/>
</dbReference>
<evidence type="ECO:0000256" key="1">
    <source>
        <dbReference type="ARBA" id="ARBA00022741"/>
    </source>
</evidence>
<protein>
    <recommendedName>
        <fullName evidence="7">DNA 3'-5' helicase</fullName>
        <ecNumber evidence="7">5.6.2.4</ecNumber>
    </recommendedName>
    <alternativeName>
        <fullName evidence="8">DNA 3'-5' helicase II</fullName>
    </alternativeName>
</protein>
<dbReference type="PROSITE" id="PS51198">
    <property type="entry name" value="UVRD_HELICASE_ATP_BIND"/>
    <property type="match status" value="1"/>
</dbReference>
<feature type="domain" description="UvrD-like helicase ATP-binding" evidence="11">
    <location>
        <begin position="13"/>
        <end position="233"/>
    </location>
</feature>
<evidence type="ECO:0000259" key="11">
    <source>
        <dbReference type="PROSITE" id="PS51198"/>
    </source>
</evidence>
<keyword evidence="4 10" id="KW-0067">ATP-binding</keyword>
<evidence type="ECO:0000313" key="13">
    <source>
        <dbReference type="EMBL" id="RAL18724.1"/>
    </source>
</evidence>
<dbReference type="Proteomes" id="UP000248689">
    <property type="component" value="Unassembled WGS sequence"/>
</dbReference>
<dbReference type="GO" id="GO:0043138">
    <property type="term" value="F:3'-5' DNA helicase activity"/>
    <property type="evidence" value="ECO:0007669"/>
    <property type="project" value="UniProtKB-EC"/>
</dbReference>
<dbReference type="CDD" id="cd17932">
    <property type="entry name" value="DEXQc_UvrD"/>
    <property type="match status" value="1"/>
</dbReference>
<evidence type="ECO:0000256" key="4">
    <source>
        <dbReference type="ARBA" id="ARBA00022840"/>
    </source>
</evidence>
<dbReference type="EMBL" id="PTPX01000013">
    <property type="protein sequence ID" value="RAL18724.1"/>
    <property type="molecule type" value="Genomic_DNA"/>
</dbReference>
<evidence type="ECO:0000256" key="5">
    <source>
        <dbReference type="ARBA" id="ARBA00023235"/>
    </source>
</evidence>
<evidence type="ECO:0000256" key="8">
    <source>
        <dbReference type="ARBA" id="ARBA00034923"/>
    </source>
</evidence>
<evidence type="ECO:0000256" key="2">
    <source>
        <dbReference type="ARBA" id="ARBA00022801"/>
    </source>
</evidence>
<sequence length="551" mass="63891">MIPVKQWQPADGLILEPNAMKAVLEQEKCLALTAGPGAGKTEMLAQRADFLFRTGTCRYPKRILAISFKVDASTNLKERVKRRCGNELASRFDSYTFHAFAKRIIDKFRVVLTGQNALKSGYTIGEQRITGEKITFNELVPLAIKILKNSEIARNAIRQTYSDVFLDEFQDCTDLQYELIKLAFQGTNARLTAVGDTKQKIMAWAGALDGIFQTFAQDFSAVPLNMYRNFRSKPVLLRLQNKIIQRMDPDSVMSDEQLIGDEGEIIPCEYNNSSEEAGEIADFIQKWSNEENLPLSEIAILISKQADLYGQLIMKELDKRQIPYRNEQQLQDISAEPIAKLIVDYLLCLYGKNEANAWIRLEEQLMPFVDDEELEFSQRLYFQDFFSEQQRKVKQAIQSGNKYSDWWERVKEFLKKISLEAIVALSPEYESKQRLRELICETNKHINELLKKEPDLVKALRYFSDDQAVRILTIHKSKGLEFHTVILLAVEQETFWGKADEERCAFFVGVSRAKQRLLITYSQQREKPEGDAKQWRVNKTRHEEYWEYFKN</sequence>
<dbReference type="InterPro" id="IPR000212">
    <property type="entry name" value="DNA_helicase_UvrD/REP"/>
</dbReference>
<feature type="domain" description="UvrD-like helicase C-terminal" evidence="12">
    <location>
        <begin position="234"/>
        <end position="479"/>
    </location>
</feature>
<dbReference type="PANTHER" id="PTHR11070">
    <property type="entry name" value="UVRD / RECB / PCRA DNA HELICASE FAMILY MEMBER"/>
    <property type="match status" value="1"/>
</dbReference>
<dbReference type="Gene3D" id="3.40.50.300">
    <property type="entry name" value="P-loop containing nucleotide triphosphate hydrolases"/>
    <property type="match status" value="2"/>
</dbReference>
<keyword evidence="14" id="KW-1185">Reference proteome</keyword>
<keyword evidence="3 10" id="KW-0347">Helicase</keyword>
<comment type="catalytic activity">
    <reaction evidence="9">
        <text>ATP + H2O = ADP + phosphate + H(+)</text>
        <dbReference type="Rhea" id="RHEA:13065"/>
        <dbReference type="ChEBI" id="CHEBI:15377"/>
        <dbReference type="ChEBI" id="CHEBI:15378"/>
        <dbReference type="ChEBI" id="CHEBI:30616"/>
        <dbReference type="ChEBI" id="CHEBI:43474"/>
        <dbReference type="ChEBI" id="CHEBI:456216"/>
        <dbReference type="EC" id="5.6.2.4"/>
    </reaction>
</comment>
<comment type="caution">
    <text evidence="13">The sequence shown here is derived from an EMBL/GenBank/DDBJ whole genome shotgun (WGS) entry which is preliminary data.</text>
</comment>
<evidence type="ECO:0000256" key="6">
    <source>
        <dbReference type="ARBA" id="ARBA00034617"/>
    </source>
</evidence>
<dbReference type="OrthoDB" id="384988at2"/>
<organism evidence="13 14">
    <name type="scientific">Glaesserella australis</name>
    <dbReference type="NCBI Taxonomy" id="2094024"/>
    <lineage>
        <taxon>Bacteria</taxon>
        <taxon>Pseudomonadati</taxon>
        <taxon>Pseudomonadota</taxon>
        <taxon>Gammaproteobacteria</taxon>
        <taxon>Pasteurellales</taxon>
        <taxon>Pasteurellaceae</taxon>
        <taxon>Glaesserella</taxon>
    </lineage>
</organism>
<evidence type="ECO:0000313" key="14">
    <source>
        <dbReference type="Proteomes" id="UP000248689"/>
    </source>
</evidence>
<evidence type="ECO:0000256" key="3">
    <source>
        <dbReference type="ARBA" id="ARBA00022806"/>
    </source>
</evidence>
<dbReference type="Gene3D" id="1.10.486.10">
    <property type="entry name" value="PCRA, domain 4"/>
    <property type="match status" value="1"/>
</dbReference>
<dbReference type="PROSITE" id="PS51217">
    <property type="entry name" value="UVRD_HELICASE_CTER"/>
    <property type="match status" value="1"/>
</dbReference>
<dbReference type="GO" id="GO:0005524">
    <property type="term" value="F:ATP binding"/>
    <property type="evidence" value="ECO:0007669"/>
    <property type="project" value="UniProtKB-UniRule"/>
</dbReference>
<dbReference type="GO" id="GO:0016887">
    <property type="term" value="F:ATP hydrolysis activity"/>
    <property type="evidence" value="ECO:0007669"/>
    <property type="project" value="RHEA"/>
</dbReference>
<dbReference type="AlphaFoldDB" id="A0A328C2I8"/>
<dbReference type="InterPro" id="IPR014017">
    <property type="entry name" value="DNA_helicase_UvrD-like_C"/>
</dbReference>
<feature type="binding site" evidence="10">
    <location>
        <begin position="34"/>
        <end position="41"/>
    </location>
    <ligand>
        <name>ATP</name>
        <dbReference type="ChEBI" id="CHEBI:30616"/>
    </ligand>
</feature>
<name>A0A328C2I8_9PAST</name>
<keyword evidence="2 10" id="KW-0378">Hydrolase</keyword>
<evidence type="ECO:0000256" key="10">
    <source>
        <dbReference type="PROSITE-ProRule" id="PRU00560"/>
    </source>
</evidence>
<keyword evidence="5" id="KW-0413">Isomerase</keyword>
<dbReference type="RefSeq" id="WP_111749986.1">
    <property type="nucleotide sequence ID" value="NZ_PTPX01000013.1"/>
</dbReference>
<comment type="catalytic activity">
    <reaction evidence="6">
        <text>Couples ATP hydrolysis with the unwinding of duplex DNA by translocating in the 3'-5' direction.</text>
        <dbReference type="EC" id="5.6.2.4"/>
    </reaction>
</comment>
<dbReference type="GO" id="GO:0003677">
    <property type="term" value="F:DNA binding"/>
    <property type="evidence" value="ECO:0007669"/>
    <property type="project" value="InterPro"/>
</dbReference>
<dbReference type="EC" id="5.6.2.4" evidence="7"/>
<accession>A0A328C2I8</accession>
<evidence type="ECO:0000256" key="9">
    <source>
        <dbReference type="ARBA" id="ARBA00048988"/>
    </source>
</evidence>
<dbReference type="SUPFAM" id="SSF52540">
    <property type="entry name" value="P-loop containing nucleoside triphosphate hydrolases"/>
    <property type="match status" value="1"/>
</dbReference>
<keyword evidence="1 10" id="KW-0547">Nucleotide-binding</keyword>
<reference evidence="14" key="1">
    <citation type="submission" date="2018-02" db="EMBL/GenBank/DDBJ databases">
        <title>Glaesserella australis sp. nov., isolated from the lungs of pigs.</title>
        <authorList>
            <person name="Turni C."/>
            <person name="Christensen H."/>
        </authorList>
    </citation>
    <scope>NUCLEOTIDE SEQUENCE [LARGE SCALE GENOMIC DNA]</scope>
    <source>
        <strain evidence="14">HS4635</strain>
    </source>
</reference>
<proteinExistence type="predicted"/>
<evidence type="ECO:0000259" key="12">
    <source>
        <dbReference type="PROSITE" id="PS51217"/>
    </source>
</evidence>
<dbReference type="PANTHER" id="PTHR11070:SF2">
    <property type="entry name" value="ATP-DEPENDENT DNA HELICASE SRS2"/>
    <property type="match status" value="1"/>
</dbReference>
<gene>
    <name evidence="13" type="ORF">C5N92_06185</name>
</gene>
<evidence type="ECO:0000256" key="7">
    <source>
        <dbReference type="ARBA" id="ARBA00034808"/>
    </source>
</evidence>
<dbReference type="InterPro" id="IPR014016">
    <property type="entry name" value="UvrD-like_ATP-bd"/>
</dbReference>
<dbReference type="Pfam" id="PF13361">
    <property type="entry name" value="UvrD_C"/>
    <property type="match status" value="1"/>
</dbReference>
<dbReference type="Pfam" id="PF00580">
    <property type="entry name" value="UvrD-helicase"/>
    <property type="match status" value="2"/>
</dbReference>
<dbReference type="InterPro" id="IPR027417">
    <property type="entry name" value="P-loop_NTPase"/>
</dbReference>